<dbReference type="Proteomes" id="UP001054837">
    <property type="component" value="Unassembled WGS sequence"/>
</dbReference>
<accession>A0AAV4PJ37</accession>
<evidence type="ECO:0000313" key="3">
    <source>
        <dbReference type="Proteomes" id="UP001054837"/>
    </source>
</evidence>
<comment type="caution">
    <text evidence="2">The sequence shown here is derived from an EMBL/GenBank/DDBJ whole genome shotgun (WGS) entry which is preliminary data.</text>
</comment>
<evidence type="ECO:0000313" key="2">
    <source>
        <dbReference type="EMBL" id="GIX97357.1"/>
    </source>
</evidence>
<evidence type="ECO:0008006" key="4">
    <source>
        <dbReference type="Google" id="ProtNLM"/>
    </source>
</evidence>
<keyword evidence="3" id="KW-1185">Reference proteome</keyword>
<dbReference type="EMBL" id="BPLQ01003031">
    <property type="protein sequence ID" value="GIX97357.1"/>
    <property type="molecule type" value="Genomic_DNA"/>
</dbReference>
<proteinExistence type="predicted"/>
<evidence type="ECO:0000256" key="1">
    <source>
        <dbReference type="SAM" id="MobiDB-lite"/>
    </source>
</evidence>
<name>A0AAV4PJ37_9ARAC</name>
<organism evidence="2 3">
    <name type="scientific">Caerostris darwini</name>
    <dbReference type="NCBI Taxonomy" id="1538125"/>
    <lineage>
        <taxon>Eukaryota</taxon>
        <taxon>Metazoa</taxon>
        <taxon>Ecdysozoa</taxon>
        <taxon>Arthropoda</taxon>
        <taxon>Chelicerata</taxon>
        <taxon>Arachnida</taxon>
        <taxon>Araneae</taxon>
        <taxon>Araneomorphae</taxon>
        <taxon>Entelegynae</taxon>
        <taxon>Araneoidea</taxon>
        <taxon>Araneidae</taxon>
        <taxon>Caerostris</taxon>
    </lineage>
</organism>
<dbReference type="AlphaFoldDB" id="A0AAV4PJ37"/>
<sequence>MDSFIITDPVEPVLQGRRELPAINFMQDDAPPHLTREVKTFMLDTFLEDRTISRGTEKTQRSPAEKKDGTAETQKDANPDLSFVAVNFTLGKKNNLMCLSQN</sequence>
<protein>
    <recommendedName>
        <fullName evidence="4">Transposase</fullName>
    </recommendedName>
</protein>
<feature type="region of interest" description="Disordered" evidence="1">
    <location>
        <begin position="52"/>
        <end position="78"/>
    </location>
</feature>
<gene>
    <name evidence="2" type="ORF">CDAR_536991</name>
</gene>
<reference evidence="2 3" key="1">
    <citation type="submission" date="2021-06" db="EMBL/GenBank/DDBJ databases">
        <title>Caerostris darwini draft genome.</title>
        <authorList>
            <person name="Kono N."/>
            <person name="Arakawa K."/>
        </authorList>
    </citation>
    <scope>NUCLEOTIDE SEQUENCE [LARGE SCALE GENOMIC DNA]</scope>
</reference>